<keyword evidence="3" id="KW-1185">Reference proteome</keyword>
<accession>H2CC62</accession>
<dbReference type="EMBL" id="JH597773">
    <property type="protein sequence ID" value="EHQ05291.1"/>
    <property type="molecule type" value="Genomic_DNA"/>
</dbReference>
<reference evidence="2 3" key="1">
    <citation type="submission" date="2011-10" db="EMBL/GenBank/DDBJ databases">
        <title>The Improved High-Quality Draft genome of Leptonema illini DSM 21528.</title>
        <authorList>
            <consortium name="US DOE Joint Genome Institute (JGI-PGF)"/>
            <person name="Lucas S."/>
            <person name="Copeland A."/>
            <person name="Lapidus A."/>
            <person name="Glavina del Rio T."/>
            <person name="Dalin E."/>
            <person name="Tice H."/>
            <person name="Bruce D."/>
            <person name="Goodwin L."/>
            <person name="Pitluck S."/>
            <person name="Peters L."/>
            <person name="Mikhailova N."/>
            <person name="Held B."/>
            <person name="Kyrpides N."/>
            <person name="Mavromatis K."/>
            <person name="Ivanova N."/>
            <person name="Markowitz V."/>
            <person name="Cheng J.-F."/>
            <person name="Hugenholtz P."/>
            <person name="Woyke T."/>
            <person name="Wu D."/>
            <person name="Gronow S."/>
            <person name="Wellnitz S."/>
            <person name="Brambilla E.-M."/>
            <person name="Klenk H.-P."/>
            <person name="Eisen J.A."/>
        </authorList>
    </citation>
    <scope>NUCLEOTIDE SEQUENCE [LARGE SCALE GENOMIC DNA]</scope>
    <source>
        <strain evidence="2 3">DSM 21528</strain>
    </source>
</reference>
<feature type="region of interest" description="Disordered" evidence="1">
    <location>
        <begin position="21"/>
        <end position="51"/>
    </location>
</feature>
<dbReference type="AlphaFoldDB" id="H2CC62"/>
<dbReference type="Proteomes" id="UP000005737">
    <property type="component" value="Unassembled WGS sequence"/>
</dbReference>
<feature type="compositionally biased region" description="Basic and acidic residues" evidence="1">
    <location>
        <begin position="25"/>
        <end position="36"/>
    </location>
</feature>
<feature type="compositionally biased region" description="Basic and acidic residues" evidence="1">
    <location>
        <begin position="622"/>
        <end position="648"/>
    </location>
</feature>
<feature type="region of interest" description="Disordered" evidence="1">
    <location>
        <begin position="601"/>
        <end position="671"/>
    </location>
</feature>
<protein>
    <submittedName>
        <fullName evidence="2">Uncharacterized protein</fullName>
    </submittedName>
</protein>
<dbReference type="HOGENOM" id="CLU_409812_0_0_12"/>
<evidence type="ECO:0000256" key="1">
    <source>
        <dbReference type="SAM" id="MobiDB-lite"/>
    </source>
</evidence>
<evidence type="ECO:0000313" key="3">
    <source>
        <dbReference type="Proteomes" id="UP000005737"/>
    </source>
</evidence>
<evidence type="ECO:0000313" key="2">
    <source>
        <dbReference type="EMBL" id="EHQ05291.1"/>
    </source>
</evidence>
<feature type="region of interest" description="Disordered" evidence="1">
    <location>
        <begin position="404"/>
        <end position="427"/>
    </location>
</feature>
<sequence>MEWLLLLLLGSLAAGTVYWTASSRPSDEKKEPDGEGPRSSPELPERRERAPVVDVKSDIDKFREFLSKAPEPIRPDVVDTKEKSAKDAAEELRKELRRKKKPLKVTFSTDQIIPRSSPHAFHRRPLQSAEQFVEQQLADEALHLYERVDRRVENEEINRKIRTNIEDIRRWMEGLDGDDDEPLTFPEIIIPLTTQALALESLSEGLRKISETLSRDIASALREDGALRAELRQGAPPRMPPIPPEQTEPGPQGYPEGTPGAVAPAGHAPAGGAPSPASSGAPSIGTGIPAPQSLQGYPGPAGGAAPTTPQGYPATAPGPSGRRIYVAPPPVTMPGDAEAGVPGITVFPQVAPVGPGVTTGPADYFRHAREDFKFDEQGRLITDGRTDEDFEEQWEKYRMLPLSDRRAGDERRRPEDETDERIDRRSREDRRKNDLFLERDEFLDSWKRHEERKRMLEQRGIAPVPDADIIIAPFPYQEGAAAQPYSEPIGLPDADEHPLDRALEEAGSLVDQIHTEIHAGGAPSPEDLPSLELPGAEYEGVPEREYHADRPAGADTRVELVPPVLDSIKLPEAGDMPASDLMPSTDGASKIEIVEQPLGALHLPDPESIPGMPPAEAAETPAGRDEDYGPGRPPEKPEQAEAETKTQEESFGEGVEAADIPEMPELPEERGPVQEIRGVLELKPPDEDDAPFLTLTYDFSKIPDSFKLSRDYHTMEFVYYKYKPMLIKAQEFARRKMLKSALNYYRVIKSQNIPPEFRRMVNRNIQDITDYLEKFMMSRSGD</sequence>
<organism evidence="2 3">
    <name type="scientific">Leptonema illini DSM 21528</name>
    <dbReference type="NCBI Taxonomy" id="929563"/>
    <lineage>
        <taxon>Bacteria</taxon>
        <taxon>Pseudomonadati</taxon>
        <taxon>Spirochaetota</taxon>
        <taxon>Spirochaetia</taxon>
        <taxon>Leptospirales</taxon>
        <taxon>Leptospiraceae</taxon>
        <taxon>Leptonema</taxon>
    </lineage>
</organism>
<gene>
    <name evidence="2" type="ORF">Lepil_0587</name>
</gene>
<feature type="region of interest" description="Disordered" evidence="1">
    <location>
        <begin position="231"/>
        <end position="331"/>
    </location>
</feature>
<feature type="compositionally biased region" description="Low complexity" evidence="1">
    <location>
        <begin position="247"/>
        <end position="319"/>
    </location>
</feature>
<dbReference type="RefSeq" id="WP_002769780.1">
    <property type="nucleotide sequence ID" value="NZ_JH597773.1"/>
</dbReference>
<proteinExistence type="predicted"/>
<dbReference type="STRING" id="183.GCA_002009735_00183"/>
<feature type="compositionally biased region" description="Pro residues" evidence="1">
    <location>
        <begin position="237"/>
        <end position="246"/>
    </location>
</feature>
<name>H2CC62_9LEPT</name>